<dbReference type="Gene3D" id="1.25.40.10">
    <property type="entry name" value="Tetratricopeptide repeat domain"/>
    <property type="match status" value="2"/>
</dbReference>
<dbReference type="SUPFAM" id="SSF48452">
    <property type="entry name" value="TPR-like"/>
    <property type="match status" value="2"/>
</dbReference>
<keyword evidence="1" id="KW-0802">TPR repeat</keyword>
<dbReference type="Proteomes" id="UP000652761">
    <property type="component" value="Unassembled WGS sequence"/>
</dbReference>
<dbReference type="OrthoDB" id="29013at2759"/>
<dbReference type="PANTHER" id="PTHR44102">
    <property type="entry name" value="PROTEIN NPG1"/>
    <property type="match status" value="1"/>
</dbReference>
<protein>
    <submittedName>
        <fullName evidence="3">Uncharacterized protein</fullName>
    </submittedName>
</protein>
<evidence type="ECO:0000313" key="4">
    <source>
        <dbReference type="Proteomes" id="UP000652761"/>
    </source>
</evidence>
<sequence>MNAASLMNARWRAAVALGKILLPFGNCGRSLRIPIASEATKPGIWNQKRRRERRGTPGKRLIATSMKHLIGRWWEEGILQGRQHLMNWGLGGERSELGLVGGRSTVSREEESPHLFGAVVVAGVGDVGMAGVGSFSPFSSLYLRRQSSSVGLAFVFRSSLPLPRFLDASYRVVVVEDALGVPSLVGSDFSAICGGKIMRCLCSRQQVKMDGGVSESMTSRDSSVGDHPSHTDEADQRVDVGNIEEAESSLREGGCLNYEEARALLGRMEYNRGNIEAALRVFDGIDVAAIVPKMKLSISRRAELHKIRSRRHYSMPPMSMHAVSLLFEAIFLKAKSLQHLQKFREAAQLCSTMLDAVESALPEGLPENFGADCKLLEMLNRAVELLPELWKLAGFSEEAISSYRRALHTTWNLGADTIAKLQKEFAIFLLYGGCDASPPNLHSQMDASFIPKNNIEEAVLLLMILLRKFSLRRVQWDPSIVDHLMFALSVSGELNALARQVEELLPGVMDRKQRYYTLALCYLSEGDDMIALNFLKKILSAREDPNCLKALLLASKICGENNVHAEEGVQFARRALANLDSGCELTGSVANLLLGISLSTHARSSASDSERIARQYEALTALEKADKIKQNDYKVVYYLSLENADQRKLDPALCYAKLSVKLEAGSNAKSWILLAQILSAQKCYLDAETVINVALDQTYKWGHGELLRTKARIQIAQGQLNNAIGTYTQLLAVLQLRNKSIGFGMKLLKGRNGKKDTNLELETWYDLANVYTSMAQWNDTEICLSKLKSISPFSALSWHATGQLYEAKGLHREALAAYRNAIEAQPTHVPSLVSTAIVLRRLGDQSVSITKGFLTDALRLDRTNYAAWFNLGGLYLSEGSRSAIEAAECFRASALLEESAPVEAFR</sequence>
<reference evidence="3" key="1">
    <citation type="submission" date="2017-07" db="EMBL/GenBank/DDBJ databases">
        <title>Taro Niue Genome Assembly and Annotation.</title>
        <authorList>
            <person name="Atibalentja N."/>
            <person name="Keating K."/>
            <person name="Fields C.J."/>
        </authorList>
    </citation>
    <scope>NUCLEOTIDE SEQUENCE</scope>
    <source>
        <strain evidence="3">Niue_2</strain>
        <tissue evidence="3">Leaf</tissue>
    </source>
</reference>
<comment type="caution">
    <text evidence="3">The sequence shown here is derived from an EMBL/GenBank/DDBJ whole genome shotgun (WGS) entry which is preliminary data.</text>
</comment>
<keyword evidence="4" id="KW-1185">Reference proteome</keyword>
<feature type="repeat" description="TPR" evidence="1">
    <location>
        <begin position="795"/>
        <end position="828"/>
    </location>
</feature>
<dbReference type="AlphaFoldDB" id="A0A843TIT1"/>
<dbReference type="InterPro" id="IPR011990">
    <property type="entry name" value="TPR-like_helical_dom_sf"/>
</dbReference>
<gene>
    <name evidence="3" type="ORF">Taro_003993</name>
</gene>
<dbReference type="Pfam" id="PF13181">
    <property type="entry name" value="TPR_8"/>
    <property type="match status" value="1"/>
</dbReference>
<dbReference type="PROSITE" id="PS50005">
    <property type="entry name" value="TPR"/>
    <property type="match status" value="1"/>
</dbReference>
<dbReference type="EMBL" id="NMUH01000106">
    <property type="protein sequence ID" value="MQL71668.1"/>
    <property type="molecule type" value="Genomic_DNA"/>
</dbReference>
<feature type="region of interest" description="Disordered" evidence="2">
    <location>
        <begin position="212"/>
        <end position="240"/>
    </location>
</feature>
<accession>A0A843TIT1</accession>
<dbReference type="SMART" id="SM00028">
    <property type="entry name" value="TPR"/>
    <property type="match status" value="6"/>
</dbReference>
<dbReference type="InterPro" id="IPR019734">
    <property type="entry name" value="TPR_rpt"/>
</dbReference>
<organism evidence="3 4">
    <name type="scientific">Colocasia esculenta</name>
    <name type="common">Wild taro</name>
    <name type="synonym">Arum esculentum</name>
    <dbReference type="NCBI Taxonomy" id="4460"/>
    <lineage>
        <taxon>Eukaryota</taxon>
        <taxon>Viridiplantae</taxon>
        <taxon>Streptophyta</taxon>
        <taxon>Embryophyta</taxon>
        <taxon>Tracheophyta</taxon>
        <taxon>Spermatophyta</taxon>
        <taxon>Magnoliopsida</taxon>
        <taxon>Liliopsida</taxon>
        <taxon>Araceae</taxon>
        <taxon>Aroideae</taxon>
        <taxon>Colocasieae</taxon>
        <taxon>Colocasia</taxon>
    </lineage>
</organism>
<dbReference type="PANTHER" id="PTHR44102:SF1">
    <property type="entry name" value="OS10G0471400 PROTEIN"/>
    <property type="match status" value="1"/>
</dbReference>
<name>A0A843TIT1_COLES</name>
<dbReference type="InterPro" id="IPR043376">
    <property type="entry name" value="NPG1-like"/>
</dbReference>
<evidence type="ECO:0000256" key="2">
    <source>
        <dbReference type="SAM" id="MobiDB-lite"/>
    </source>
</evidence>
<feature type="compositionally biased region" description="Basic and acidic residues" evidence="2">
    <location>
        <begin position="223"/>
        <end position="238"/>
    </location>
</feature>
<evidence type="ECO:0000313" key="3">
    <source>
        <dbReference type="EMBL" id="MQL71668.1"/>
    </source>
</evidence>
<proteinExistence type="predicted"/>
<evidence type="ECO:0000256" key="1">
    <source>
        <dbReference type="PROSITE-ProRule" id="PRU00339"/>
    </source>
</evidence>